<keyword evidence="2" id="KW-0539">Nucleus</keyword>
<dbReference type="eggNOG" id="ENOG502SF76">
    <property type="taxonomic scope" value="Eukaryota"/>
</dbReference>
<dbReference type="Proteomes" id="UP000001949">
    <property type="component" value="Unassembled WGS sequence"/>
</dbReference>
<feature type="coiled-coil region" evidence="3">
    <location>
        <begin position="78"/>
        <end position="147"/>
    </location>
</feature>
<keyword evidence="3" id="KW-0175">Coiled coil</keyword>
<comment type="subcellular location">
    <subcellularLocation>
        <location evidence="1">Nucleus</location>
    </subcellularLocation>
</comment>
<organism evidence="5 6">
    <name type="scientific">Theileria parva</name>
    <name type="common">East coast fever infection agent</name>
    <dbReference type="NCBI Taxonomy" id="5875"/>
    <lineage>
        <taxon>Eukaryota</taxon>
        <taxon>Sar</taxon>
        <taxon>Alveolata</taxon>
        <taxon>Apicomplexa</taxon>
        <taxon>Aconoidasida</taxon>
        <taxon>Piroplasmida</taxon>
        <taxon>Theileriidae</taxon>
        <taxon>Theileria</taxon>
    </lineage>
</organism>
<dbReference type="STRING" id="5875.Q4MYU9"/>
<dbReference type="GO" id="GO:0006355">
    <property type="term" value="P:regulation of DNA-templated transcription"/>
    <property type="evidence" value="ECO:0007669"/>
    <property type="project" value="InterPro"/>
</dbReference>
<dbReference type="OMA" id="YKTRVSG"/>
<comment type="caution">
    <text evidence="5">The sequence shown here is derived from an EMBL/GenBank/DDBJ whole genome shotgun (WGS) entry which is preliminary data.</text>
</comment>
<dbReference type="SUPFAM" id="SSF47762">
    <property type="entry name" value="PAH2 domain"/>
    <property type="match status" value="1"/>
</dbReference>
<dbReference type="VEuPathDB" id="PiroplasmaDB:TpMuguga_03g00742"/>
<evidence type="ECO:0000256" key="1">
    <source>
        <dbReference type="ARBA" id="ARBA00004123"/>
    </source>
</evidence>
<sequence length="273" mass="31254">MNNTIYLKFCLFKFQFLFLIVKFDLCIYRFRNLNKMCLKIRDVISGWLPPDADEQLALGFRVVSNAYKTRVSGLESEIRSLKSALSEKSDHLNALQNKYNGLEEQLVQVNQRGNQLFEENKNLLNTVKKLQKDLDRLENLKKVVLSSFQDEMKDFDGGTNRYYSDDMPSALPPNPVADLNTNDGADGFLKGLNFTGASRPSQGNPPNTVDGRQFFKNAKTLLSPEDFSNFLSTIKKFNAQIMTREETLSHARQVFGDHSKAFEEFKQLLNPRT</sequence>
<accession>Q4MYU9</accession>
<dbReference type="Gene3D" id="1.20.1160.11">
    <property type="entry name" value="Paired amphipathic helix"/>
    <property type="match status" value="1"/>
</dbReference>
<dbReference type="SMR" id="Q4MYU9"/>
<feature type="domain" description="At4g15545-like C-terminal" evidence="4">
    <location>
        <begin position="208"/>
        <end position="271"/>
    </location>
</feature>
<dbReference type="PANTHER" id="PTHR47383:SF8">
    <property type="entry name" value="OS01G0768300 PROTEIN"/>
    <property type="match status" value="1"/>
</dbReference>
<reference evidence="5 6" key="1">
    <citation type="journal article" date="2005" name="Science">
        <title>Genome sequence of Theileria parva, a bovine pathogen that transforms lymphocytes.</title>
        <authorList>
            <person name="Gardner M.J."/>
            <person name="Bishop R."/>
            <person name="Shah T."/>
            <person name="de Villiers E.P."/>
            <person name="Carlton J.M."/>
            <person name="Hall N."/>
            <person name="Ren Q."/>
            <person name="Paulsen I.T."/>
            <person name="Pain A."/>
            <person name="Berriman M."/>
            <person name="Wilson R.J.M."/>
            <person name="Sato S."/>
            <person name="Ralph S.A."/>
            <person name="Mann D.J."/>
            <person name="Xiong Z."/>
            <person name="Shallom S.J."/>
            <person name="Weidman J."/>
            <person name="Jiang L."/>
            <person name="Lynn J."/>
            <person name="Weaver B."/>
            <person name="Shoaibi A."/>
            <person name="Domingo A.R."/>
            <person name="Wasawo D."/>
            <person name="Crabtree J."/>
            <person name="Wortman J.R."/>
            <person name="Haas B."/>
            <person name="Angiuoli S.V."/>
            <person name="Creasy T.H."/>
            <person name="Lu C."/>
            <person name="Suh B."/>
            <person name="Silva J.C."/>
            <person name="Utterback T.R."/>
            <person name="Feldblyum T.V."/>
            <person name="Pertea M."/>
            <person name="Allen J."/>
            <person name="Nierman W.C."/>
            <person name="Taracha E.L.N."/>
            <person name="Salzberg S.L."/>
            <person name="White O.R."/>
            <person name="Fitzhugh H.A."/>
            <person name="Morzaria S."/>
            <person name="Venter J.C."/>
            <person name="Fraser C.M."/>
            <person name="Nene V."/>
        </authorList>
    </citation>
    <scope>NUCLEOTIDE SEQUENCE [LARGE SCALE GENOMIC DNA]</scope>
    <source>
        <strain evidence="5 6">Muguga</strain>
    </source>
</reference>
<dbReference type="AlphaFoldDB" id="Q4MYU9"/>
<dbReference type="PANTHER" id="PTHR47383">
    <property type="entry name" value="OS03G0659800 PROTEIN"/>
    <property type="match status" value="1"/>
</dbReference>
<dbReference type="InterPro" id="IPR058935">
    <property type="entry name" value="At4g15545-like_C"/>
</dbReference>
<dbReference type="GO" id="GO:0005634">
    <property type="term" value="C:nucleus"/>
    <property type="evidence" value="ECO:0007669"/>
    <property type="project" value="UniProtKB-SubCell"/>
</dbReference>
<name>Q4MYU9_THEPA</name>
<dbReference type="EMBL" id="AAGK01000006">
    <property type="protein sequence ID" value="EAN30583.1"/>
    <property type="molecule type" value="Genomic_DNA"/>
</dbReference>
<proteinExistence type="predicted"/>
<dbReference type="InterPro" id="IPR058936">
    <property type="entry name" value="At4g15545-like"/>
</dbReference>
<dbReference type="Pfam" id="PF25972">
    <property type="entry name" value="At4g15545_C"/>
    <property type="match status" value="1"/>
</dbReference>
<dbReference type="InParanoid" id="Q4MYU9"/>
<dbReference type="KEGG" id="tpv:TP03_0742"/>
<dbReference type="Gene3D" id="1.10.287.1490">
    <property type="match status" value="1"/>
</dbReference>
<evidence type="ECO:0000256" key="3">
    <source>
        <dbReference type="SAM" id="Coils"/>
    </source>
</evidence>
<gene>
    <name evidence="5" type="ordered locus">TP03_0742</name>
</gene>
<dbReference type="InterPro" id="IPR036600">
    <property type="entry name" value="PAH_sf"/>
</dbReference>
<evidence type="ECO:0000313" key="5">
    <source>
        <dbReference type="EMBL" id="EAN30583.1"/>
    </source>
</evidence>
<evidence type="ECO:0000259" key="4">
    <source>
        <dbReference type="Pfam" id="PF25972"/>
    </source>
</evidence>
<protein>
    <recommendedName>
        <fullName evidence="4">At4g15545-like C-terminal domain-containing protein</fullName>
    </recommendedName>
</protein>
<dbReference type="FunCoup" id="Q4MYU9">
    <property type="interactions" value="2"/>
</dbReference>
<evidence type="ECO:0000313" key="6">
    <source>
        <dbReference type="Proteomes" id="UP000001949"/>
    </source>
</evidence>
<keyword evidence="6" id="KW-1185">Reference proteome</keyword>
<evidence type="ECO:0000256" key="2">
    <source>
        <dbReference type="ARBA" id="ARBA00023242"/>
    </source>
</evidence>